<feature type="domain" description="Glycoside hydrolase family 5" evidence="5">
    <location>
        <begin position="189"/>
        <end position="465"/>
    </location>
</feature>
<dbReference type="Pfam" id="PF00150">
    <property type="entry name" value="Cellulase"/>
    <property type="match status" value="1"/>
</dbReference>
<gene>
    <name evidence="6" type="ORF">IQ22_02802</name>
</gene>
<protein>
    <recommendedName>
        <fullName evidence="5">Glycoside hydrolase family 5 domain-containing protein</fullName>
    </recommendedName>
</protein>
<evidence type="ECO:0000256" key="3">
    <source>
        <dbReference type="RuleBase" id="RU361153"/>
    </source>
</evidence>
<keyword evidence="2 3" id="KW-0326">Glycosidase</keyword>
<dbReference type="AlphaFoldDB" id="A0A562Q884"/>
<dbReference type="InterPro" id="IPR017853">
    <property type="entry name" value="GH"/>
</dbReference>
<evidence type="ECO:0000259" key="5">
    <source>
        <dbReference type="Pfam" id="PF00150"/>
    </source>
</evidence>
<dbReference type="Gene3D" id="3.20.20.80">
    <property type="entry name" value="Glycosidases"/>
    <property type="match status" value="1"/>
</dbReference>
<comment type="similarity">
    <text evidence="3">Belongs to the glycosyl hydrolase 5 (cellulase A) family.</text>
</comment>
<dbReference type="PANTHER" id="PTHR34142">
    <property type="entry name" value="ENDO-BETA-1,4-GLUCANASE A"/>
    <property type="match status" value="1"/>
</dbReference>
<feature type="region of interest" description="Disordered" evidence="4">
    <location>
        <begin position="27"/>
        <end position="51"/>
    </location>
</feature>
<evidence type="ECO:0000256" key="1">
    <source>
        <dbReference type="ARBA" id="ARBA00022801"/>
    </source>
</evidence>
<dbReference type="GO" id="GO:0009251">
    <property type="term" value="P:glucan catabolic process"/>
    <property type="evidence" value="ECO:0007669"/>
    <property type="project" value="TreeGrafter"/>
</dbReference>
<proteinExistence type="inferred from homology"/>
<dbReference type="OrthoDB" id="10008584at2"/>
<dbReference type="EMBL" id="VLKY01000009">
    <property type="protein sequence ID" value="TWI52967.1"/>
    <property type="molecule type" value="Genomic_DNA"/>
</dbReference>
<accession>A0A562Q884</accession>
<comment type="caution">
    <text evidence="6">The sequence shown here is derived from an EMBL/GenBank/DDBJ whole genome shotgun (WGS) entry which is preliminary data.</text>
</comment>
<evidence type="ECO:0000313" key="7">
    <source>
        <dbReference type="Proteomes" id="UP000316905"/>
    </source>
</evidence>
<keyword evidence="7" id="KW-1185">Reference proteome</keyword>
<dbReference type="Proteomes" id="UP000316905">
    <property type="component" value="Unassembled WGS sequence"/>
</dbReference>
<keyword evidence="1 3" id="KW-0378">Hydrolase</keyword>
<dbReference type="RefSeq" id="WP_145142889.1">
    <property type="nucleotide sequence ID" value="NZ_VLKY01000009.1"/>
</dbReference>
<evidence type="ECO:0000256" key="4">
    <source>
        <dbReference type="SAM" id="MobiDB-lite"/>
    </source>
</evidence>
<dbReference type="InterPro" id="IPR001547">
    <property type="entry name" value="Glyco_hydro_5"/>
</dbReference>
<organism evidence="6 7">
    <name type="scientific">Pseudomonas duriflava</name>
    <dbReference type="NCBI Taxonomy" id="459528"/>
    <lineage>
        <taxon>Bacteria</taxon>
        <taxon>Pseudomonadati</taxon>
        <taxon>Pseudomonadota</taxon>
        <taxon>Gammaproteobacteria</taxon>
        <taxon>Pseudomonadales</taxon>
        <taxon>Pseudomonadaceae</taxon>
        <taxon>Pseudomonas</taxon>
    </lineage>
</organism>
<dbReference type="PANTHER" id="PTHR34142:SF1">
    <property type="entry name" value="GLYCOSIDE HYDROLASE FAMILY 5 DOMAIN-CONTAINING PROTEIN"/>
    <property type="match status" value="1"/>
</dbReference>
<dbReference type="GO" id="GO:0004553">
    <property type="term" value="F:hydrolase activity, hydrolyzing O-glycosyl compounds"/>
    <property type="evidence" value="ECO:0007669"/>
    <property type="project" value="InterPro"/>
</dbReference>
<reference evidence="6 7" key="1">
    <citation type="journal article" date="2015" name="Stand. Genomic Sci.">
        <title>Genomic Encyclopedia of Bacterial and Archaeal Type Strains, Phase III: the genomes of soil and plant-associated and newly described type strains.</title>
        <authorList>
            <person name="Whitman W.B."/>
            <person name="Woyke T."/>
            <person name="Klenk H.P."/>
            <person name="Zhou Y."/>
            <person name="Lilburn T.G."/>
            <person name="Beck B.J."/>
            <person name="De Vos P."/>
            <person name="Vandamme P."/>
            <person name="Eisen J.A."/>
            <person name="Garrity G."/>
            <person name="Hugenholtz P."/>
            <person name="Kyrpides N.C."/>
        </authorList>
    </citation>
    <scope>NUCLEOTIDE SEQUENCE [LARGE SCALE GENOMIC DNA]</scope>
    <source>
        <strain evidence="6 7">CGMCC 1.6858</strain>
    </source>
</reference>
<dbReference type="SUPFAM" id="SSF51445">
    <property type="entry name" value="(Trans)glycosidases"/>
    <property type="match status" value="1"/>
</dbReference>
<name>A0A562Q884_9PSED</name>
<sequence>MAGITVPTVDQFNELEKRVETLESAIKAASTSAPSPAVETPASAPVEAPKPIETPTVEATTLSLVPNAQVTTGDWKDGVWVADDTARISVISNAALAIGQTATLPDGTTRTIKNLEGFSEKTSVTFDGAKLDPSKVAGKAVVFTVPKLEGATTAPAANDSSVKNTVGKIYINLGMGAGADQVIPGTSGTNYELPSEAEIKRAKEHGFDEFRIGFIMGRVFKSANSTEMYKGNDTKGRPYTSDRMLQVGKLCKKYGATIMWDNHVYAYFPSNGASGKSKFGSSGYTAEMYANHWYALIQHLKSDPDTWAATTRFDLCNEPYDCDEATMIKMYQAVINRCAEISEDKIFVLNGTKYSSTRNWVANNPNFHTITHPRGKQYIEFSGHLYLDAGADGYYEGDVISASEGVTFETVGTKRIEGFANWLKTHGFNGNIGENLVTGSLTNLMKGERQLLKYCVENGINVYLFGMGDWFGKGNAHNIELNASNSSIDNSAMLALAKEMTAYAKTKG</sequence>
<evidence type="ECO:0000256" key="2">
    <source>
        <dbReference type="ARBA" id="ARBA00023295"/>
    </source>
</evidence>
<evidence type="ECO:0000313" key="6">
    <source>
        <dbReference type="EMBL" id="TWI52967.1"/>
    </source>
</evidence>